<dbReference type="InterPro" id="IPR039652">
    <property type="entry name" value="Coatomer_zeta"/>
</dbReference>
<comment type="subcellular location">
    <subcellularLocation>
        <location evidence="5">Cytoplasm</location>
    </subcellularLocation>
    <subcellularLocation>
        <location evidence="1 5">Golgi apparatus membrane</location>
        <topology evidence="1 5">Peripheral membrane protein</topology>
        <orientation evidence="5">Cytoplasmic side</orientation>
    </subcellularLocation>
    <subcellularLocation>
        <location evidence="5">Cytoplasmic vesicle</location>
        <location evidence="5">COPI-coated vesicle membrane</location>
        <topology evidence="5">Peripheral membrane protein</topology>
        <orientation evidence="5">Cytoplasmic side</orientation>
    </subcellularLocation>
</comment>
<keyword evidence="5" id="KW-0813">Transport</keyword>
<proteinExistence type="inferred from homology"/>
<dbReference type="AlphaFoldDB" id="A0AAQ3PA97"/>
<keyword evidence="5" id="KW-0968">Cytoplasmic vesicle</keyword>
<protein>
    <recommendedName>
        <fullName evidence="5">Coatomer subunit zeta</fullName>
    </recommendedName>
</protein>
<dbReference type="GO" id="GO:0006886">
    <property type="term" value="P:intracellular protein transport"/>
    <property type="evidence" value="ECO:0007669"/>
    <property type="project" value="TreeGrafter"/>
</dbReference>
<dbReference type="Gene3D" id="3.30.450.60">
    <property type="match status" value="1"/>
</dbReference>
<dbReference type="EMBL" id="CP144700">
    <property type="protein sequence ID" value="WVZ23950.1"/>
    <property type="molecule type" value="Genomic_DNA"/>
</dbReference>
<comment type="subunit">
    <text evidence="3 5">Oligomeric complex that consists of at least the alpha, beta, beta', gamma, delta, epsilon and zeta subunits.</text>
</comment>
<evidence type="ECO:0000256" key="3">
    <source>
        <dbReference type="ARBA" id="ARBA00011775"/>
    </source>
</evidence>
<dbReference type="SUPFAM" id="SSF64356">
    <property type="entry name" value="SNARE-like"/>
    <property type="match status" value="1"/>
</dbReference>
<dbReference type="GO" id="GO:0006891">
    <property type="term" value="P:intra-Golgi vesicle-mediated transport"/>
    <property type="evidence" value="ECO:0007669"/>
    <property type="project" value="TreeGrafter"/>
</dbReference>
<dbReference type="InterPro" id="IPR011012">
    <property type="entry name" value="Longin-like_dom_sf"/>
</dbReference>
<accession>A0AAQ3PA97</accession>
<evidence type="ECO:0000256" key="1">
    <source>
        <dbReference type="ARBA" id="ARBA00004395"/>
    </source>
</evidence>
<comment type="similarity">
    <text evidence="2 5">Belongs to the adaptor complexes small subunit family.</text>
</comment>
<keyword evidence="5" id="KW-0653">Protein transport</keyword>
<dbReference type="PANTHER" id="PTHR11043:SF1">
    <property type="entry name" value="TSET COMPLEX MEMBER TSTD"/>
    <property type="match status" value="1"/>
</dbReference>
<keyword evidence="4 5" id="KW-0472">Membrane</keyword>
<dbReference type="FunFam" id="3.30.450.60:FF:000017">
    <property type="entry name" value="SNARE-like superfamily protein"/>
    <property type="match status" value="1"/>
</dbReference>
<dbReference type="GO" id="GO:0006890">
    <property type="term" value="P:retrograde vesicle-mediated transport, Golgi to endoplasmic reticulum"/>
    <property type="evidence" value="ECO:0007669"/>
    <property type="project" value="UniProtKB-UniRule"/>
</dbReference>
<keyword evidence="7" id="KW-1185">Reference proteome</keyword>
<evidence type="ECO:0000256" key="2">
    <source>
        <dbReference type="ARBA" id="ARBA00006972"/>
    </source>
</evidence>
<dbReference type="Proteomes" id="UP001374535">
    <property type="component" value="Chromosome 1"/>
</dbReference>
<sequence length="165" mass="18887">MILAVLFANAEGNILIERFHGVPAEERLHWRSFLVKLGADNLKGVKNEELLVACHKSVYIVYTVLGDVSIYVVGKDEYDELALSEVIFVITSAVKDVCGKPPSERLFLDKYGRICLCLDEIVWKSNFLLDAFIDNFLCYVLKGYLENTEKDRIKRLIRLKPPTEF</sequence>
<dbReference type="GO" id="GO:0030126">
    <property type="term" value="C:COPI vesicle coat"/>
    <property type="evidence" value="ECO:0007669"/>
    <property type="project" value="UniProtKB-UniRule"/>
</dbReference>
<organism evidence="6 7">
    <name type="scientific">Vigna mungo</name>
    <name type="common">Black gram</name>
    <name type="synonym">Phaseolus mungo</name>
    <dbReference type="NCBI Taxonomy" id="3915"/>
    <lineage>
        <taxon>Eukaryota</taxon>
        <taxon>Viridiplantae</taxon>
        <taxon>Streptophyta</taxon>
        <taxon>Embryophyta</taxon>
        <taxon>Tracheophyta</taxon>
        <taxon>Spermatophyta</taxon>
        <taxon>Magnoliopsida</taxon>
        <taxon>eudicotyledons</taxon>
        <taxon>Gunneridae</taxon>
        <taxon>Pentapetalae</taxon>
        <taxon>rosids</taxon>
        <taxon>fabids</taxon>
        <taxon>Fabales</taxon>
        <taxon>Fabaceae</taxon>
        <taxon>Papilionoideae</taxon>
        <taxon>50 kb inversion clade</taxon>
        <taxon>NPAAA clade</taxon>
        <taxon>indigoferoid/millettioid clade</taxon>
        <taxon>Phaseoleae</taxon>
        <taxon>Vigna</taxon>
    </lineage>
</organism>
<evidence type="ECO:0000313" key="6">
    <source>
        <dbReference type="EMBL" id="WVZ23950.1"/>
    </source>
</evidence>
<gene>
    <name evidence="6" type="ORF">V8G54_002494</name>
</gene>
<evidence type="ECO:0000313" key="7">
    <source>
        <dbReference type="Proteomes" id="UP001374535"/>
    </source>
</evidence>
<dbReference type="PANTHER" id="PTHR11043">
    <property type="entry name" value="ZETA-COAT PROTEIN"/>
    <property type="match status" value="1"/>
</dbReference>
<comment type="function">
    <text evidence="5">The zeta subunit may be involved in regulating the coat assembly and, hence, the rate of biosynthetic protein transport due to its association-dissociation properties with the coatomer complex.</text>
</comment>
<evidence type="ECO:0000256" key="4">
    <source>
        <dbReference type="ARBA" id="ARBA00023136"/>
    </source>
</evidence>
<evidence type="ECO:0000256" key="5">
    <source>
        <dbReference type="RuleBase" id="RU366053"/>
    </source>
</evidence>
<keyword evidence="5" id="KW-0333">Golgi apparatus</keyword>
<name>A0AAQ3PA97_VIGMU</name>
<dbReference type="GO" id="GO:0000139">
    <property type="term" value="C:Golgi membrane"/>
    <property type="evidence" value="ECO:0007669"/>
    <property type="project" value="UniProtKB-SubCell"/>
</dbReference>
<reference evidence="6 7" key="1">
    <citation type="journal article" date="2023" name="Life. Sci Alliance">
        <title>Evolutionary insights into 3D genome organization and epigenetic landscape of Vigna mungo.</title>
        <authorList>
            <person name="Junaid A."/>
            <person name="Singh B."/>
            <person name="Bhatia S."/>
        </authorList>
    </citation>
    <scope>NUCLEOTIDE SEQUENCE [LARGE SCALE GENOMIC DNA]</scope>
    <source>
        <strain evidence="6">Urdbean</strain>
    </source>
</reference>
<keyword evidence="5" id="KW-0963">Cytoplasm</keyword>
<keyword evidence="5" id="KW-0931">ER-Golgi transport</keyword>